<evidence type="ECO:0000313" key="2">
    <source>
        <dbReference type="Proteomes" id="UP000308600"/>
    </source>
</evidence>
<evidence type="ECO:0000313" key="1">
    <source>
        <dbReference type="EMBL" id="TFK65661.1"/>
    </source>
</evidence>
<keyword evidence="2" id="KW-1185">Reference proteome</keyword>
<accession>A0ACD3AIX0</accession>
<sequence>MTGPLPNVDNTFGAALVGLVAASFLYGVTTLQLYLYFNMYPEDDMGTKLLATGAWLLDTISLVLVGIGMYGYLVTDIMAPLALLRVNRALDMDPVLMGALALLTHGYLGARVWRVCNKNIWLAIGLASLSLSAFSLSLSTPFDLTGFSKLIPVIVVAAVIESFKFELWTQKAQLRWIGLAGTVLVVVLDSIIAGILSVYLLKQRVTGKGTRKLVRRVLLFAVNTGLASTVMSMINIITFFAYPNTLIFLGTNFIFTKVYANALLANLNARESLRGKGFVNEGTLSLNLSAFLTRPEDIIVYHEAESDAPRSSISLPTLHWEVARNTSTLSFKASMVSESHISNLAMPTPADHPRPPIGKPILLPVDSEV</sequence>
<protein>
    <submittedName>
        <fullName evidence="1">Uncharacterized protein</fullName>
    </submittedName>
</protein>
<dbReference type="Proteomes" id="UP000308600">
    <property type="component" value="Unassembled WGS sequence"/>
</dbReference>
<name>A0ACD3AIX0_9AGAR</name>
<organism evidence="1 2">
    <name type="scientific">Pluteus cervinus</name>
    <dbReference type="NCBI Taxonomy" id="181527"/>
    <lineage>
        <taxon>Eukaryota</taxon>
        <taxon>Fungi</taxon>
        <taxon>Dikarya</taxon>
        <taxon>Basidiomycota</taxon>
        <taxon>Agaricomycotina</taxon>
        <taxon>Agaricomycetes</taxon>
        <taxon>Agaricomycetidae</taxon>
        <taxon>Agaricales</taxon>
        <taxon>Pluteineae</taxon>
        <taxon>Pluteaceae</taxon>
        <taxon>Pluteus</taxon>
    </lineage>
</organism>
<dbReference type="EMBL" id="ML208429">
    <property type="protein sequence ID" value="TFK65661.1"/>
    <property type="molecule type" value="Genomic_DNA"/>
</dbReference>
<proteinExistence type="predicted"/>
<gene>
    <name evidence="1" type="ORF">BDN72DRAFT_962351</name>
</gene>
<reference evidence="1 2" key="1">
    <citation type="journal article" date="2019" name="Nat. Ecol. Evol.">
        <title>Megaphylogeny resolves global patterns of mushroom evolution.</title>
        <authorList>
            <person name="Varga T."/>
            <person name="Krizsan K."/>
            <person name="Foldi C."/>
            <person name="Dima B."/>
            <person name="Sanchez-Garcia M."/>
            <person name="Sanchez-Ramirez S."/>
            <person name="Szollosi G.J."/>
            <person name="Szarkandi J.G."/>
            <person name="Papp V."/>
            <person name="Albert L."/>
            <person name="Andreopoulos W."/>
            <person name="Angelini C."/>
            <person name="Antonin V."/>
            <person name="Barry K.W."/>
            <person name="Bougher N.L."/>
            <person name="Buchanan P."/>
            <person name="Buyck B."/>
            <person name="Bense V."/>
            <person name="Catcheside P."/>
            <person name="Chovatia M."/>
            <person name="Cooper J."/>
            <person name="Damon W."/>
            <person name="Desjardin D."/>
            <person name="Finy P."/>
            <person name="Geml J."/>
            <person name="Haridas S."/>
            <person name="Hughes K."/>
            <person name="Justo A."/>
            <person name="Karasinski D."/>
            <person name="Kautmanova I."/>
            <person name="Kiss B."/>
            <person name="Kocsube S."/>
            <person name="Kotiranta H."/>
            <person name="LaButti K.M."/>
            <person name="Lechner B.E."/>
            <person name="Liimatainen K."/>
            <person name="Lipzen A."/>
            <person name="Lukacs Z."/>
            <person name="Mihaltcheva S."/>
            <person name="Morgado L.N."/>
            <person name="Niskanen T."/>
            <person name="Noordeloos M.E."/>
            <person name="Ohm R.A."/>
            <person name="Ortiz-Santana B."/>
            <person name="Ovrebo C."/>
            <person name="Racz N."/>
            <person name="Riley R."/>
            <person name="Savchenko A."/>
            <person name="Shiryaev A."/>
            <person name="Soop K."/>
            <person name="Spirin V."/>
            <person name="Szebenyi C."/>
            <person name="Tomsovsky M."/>
            <person name="Tulloss R.E."/>
            <person name="Uehling J."/>
            <person name="Grigoriev I.V."/>
            <person name="Vagvolgyi C."/>
            <person name="Papp T."/>
            <person name="Martin F.M."/>
            <person name="Miettinen O."/>
            <person name="Hibbett D.S."/>
            <person name="Nagy L.G."/>
        </authorList>
    </citation>
    <scope>NUCLEOTIDE SEQUENCE [LARGE SCALE GENOMIC DNA]</scope>
    <source>
        <strain evidence="1 2">NL-1719</strain>
    </source>
</reference>